<organism evidence="2 3">
    <name type="scientific">Prevotella aff. ruminicola Tc2-24</name>
    <dbReference type="NCBI Taxonomy" id="81582"/>
    <lineage>
        <taxon>Bacteria</taxon>
        <taxon>Pseudomonadati</taxon>
        <taxon>Bacteroidota</taxon>
        <taxon>Bacteroidia</taxon>
        <taxon>Bacteroidales</taxon>
        <taxon>Prevotellaceae</taxon>
        <taxon>Prevotella</taxon>
    </lineage>
</organism>
<dbReference type="RefSeq" id="WP_091900420.1">
    <property type="nucleotide sequence ID" value="NZ_FOIQ01000005.1"/>
</dbReference>
<evidence type="ECO:0000313" key="2">
    <source>
        <dbReference type="EMBL" id="SEW19447.1"/>
    </source>
</evidence>
<proteinExistence type="predicted"/>
<accession>A0A1I0PY47</accession>
<sequence>MKKKLYNCILILLCAGAFIACKRSTVITISNPQEGKLHATRSLVENGEKVFELDSVSAPKAVYMQFCKIGGRDVLSFLNRFNSSIYFYDYNEGSLLGVYNFGKDVVKPGAYYIVNEDSVYVLDMAKMSLTLFNYKQNVLLNDISLKGKEGKDWPIKLPQYNLFTSNPIIKVGNELIMTGQLFWSIPAKAIQTFHFSASIGIQSRKLKFEHCYPEELYGHDSNWEGGHPTAPHATVSPDGNLVYSFPPSHDLYITAPHADSYKKVYGGSNDAGDVSSIDYQNKEETPEDIISENYVMQDMYGPIIYDIYRGVYYRFLLKKVTDKRKSNSVPDKDINIVIMDKDFNYLGETTIGNGKKWNIQNAFITQEGLNIEHLSPENQDEDHMVFKIFQLK</sequence>
<evidence type="ECO:0000256" key="1">
    <source>
        <dbReference type="SAM" id="SignalP"/>
    </source>
</evidence>
<dbReference type="InterPro" id="IPR025316">
    <property type="entry name" value="DUF4221"/>
</dbReference>
<gene>
    <name evidence="2" type="ORF">SAMN04487850_2047</name>
</gene>
<keyword evidence="1" id="KW-0732">Signal</keyword>
<dbReference type="AlphaFoldDB" id="A0A1I0PY47"/>
<name>A0A1I0PY47_9BACT</name>
<dbReference type="EMBL" id="FOIQ01000005">
    <property type="protein sequence ID" value="SEW19447.1"/>
    <property type="molecule type" value="Genomic_DNA"/>
</dbReference>
<feature type="chain" id="PRO_5011784089" description="DUF4221 domain-containing protein" evidence="1">
    <location>
        <begin position="20"/>
        <end position="392"/>
    </location>
</feature>
<reference evidence="2 3" key="1">
    <citation type="submission" date="2016-10" db="EMBL/GenBank/DDBJ databases">
        <authorList>
            <person name="de Groot N.N."/>
        </authorList>
    </citation>
    <scope>NUCLEOTIDE SEQUENCE [LARGE SCALE GENOMIC DNA]</scope>
    <source>
        <strain evidence="2 3">TC2-24</strain>
    </source>
</reference>
<protein>
    <recommendedName>
        <fullName evidence="4">DUF4221 domain-containing protein</fullName>
    </recommendedName>
</protein>
<dbReference type="Proteomes" id="UP000199373">
    <property type="component" value="Unassembled WGS sequence"/>
</dbReference>
<evidence type="ECO:0000313" key="3">
    <source>
        <dbReference type="Proteomes" id="UP000199373"/>
    </source>
</evidence>
<feature type="signal peptide" evidence="1">
    <location>
        <begin position="1"/>
        <end position="19"/>
    </location>
</feature>
<evidence type="ECO:0008006" key="4">
    <source>
        <dbReference type="Google" id="ProtNLM"/>
    </source>
</evidence>
<dbReference type="PROSITE" id="PS51257">
    <property type="entry name" value="PROKAR_LIPOPROTEIN"/>
    <property type="match status" value="1"/>
</dbReference>
<dbReference type="Pfam" id="PF13970">
    <property type="entry name" value="DUF4221"/>
    <property type="match status" value="1"/>
</dbReference>
<keyword evidence="3" id="KW-1185">Reference proteome</keyword>